<dbReference type="RefSeq" id="WP_092788076.1">
    <property type="nucleotide sequence ID" value="NZ_FNAP01000026.1"/>
</dbReference>
<evidence type="ECO:0000313" key="4">
    <source>
        <dbReference type="Proteomes" id="UP000199412"/>
    </source>
</evidence>
<keyword evidence="4" id="KW-1185">Reference proteome</keyword>
<evidence type="ECO:0000313" key="3">
    <source>
        <dbReference type="EMBL" id="SDF04762.1"/>
    </source>
</evidence>
<reference evidence="3 4" key="1">
    <citation type="submission" date="2016-10" db="EMBL/GenBank/DDBJ databases">
        <authorList>
            <person name="de Groot N.N."/>
        </authorList>
    </citation>
    <scope>NUCLEOTIDE SEQUENCE [LARGE SCALE GENOMIC DNA]</scope>
    <source>
        <strain evidence="3 4">ATCC 700224</strain>
    </source>
</reference>
<feature type="transmembrane region" description="Helical" evidence="2">
    <location>
        <begin position="214"/>
        <end position="235"/>
    </location>
</feature>
<evidence type="ECO:0008006" key="5">
    <source>
        <dbReference type="Google" id="ProtNLM"/>
    </source>
</evidence>
<evidence type="ECO:0000256" key="1">
    <source>
        <dbReference type="SAM" id="MobiDB-lite"/>
    </source>
</evidence>
<keyword evidence="2" id="KW-0472">Membrane</keyword>
<gene>
    <name evidence="3" type="ORF">SAMN05421720_12613</name>
</gene>
<keyword evidence="2" id="KW-1133">Transmembrane helix</keyword>
<organism evidence="3 4">
    <name type="scientific">Rhodospira trueperi</name>
    <dbReference type="NCBI Taxonomy" id="69960"/>
    <lineage>
        <taxon>Bacteria</taxon>
        <taxon>Pseudomonadati</taxon>
        <taxon>Pseudomonadota</taxon>
        <taxon>Alphaproteobacteria</taxon>
        <taxon>Rhodospirillales</taxon>
        <taxon>Rhodospirillaceae</taxon>
        <taxon>Rhodospira</taxon>
    </lineage>
</organism>
<evidence type="ECO:0000256" key="2">
    <source>
        <dbReference type="SAM" id="Phobius"/>
    </source>
</evidence>
<feature type="region of interest" description="Disordered" evidence="1">
    <location>
        <begin position="1"/>
        <end position="22"/>
    </location>
</feature>
<keyword evidence="2" id="KW-0812">Transmembrane</keyword>
<protein>
    <recommendedName>
        <fullName evidence="5">Structural protein P5</fullName>
    </recommendedName>
</protein>
<accession>A0A1G7HWE8</accession>
<dbReference type="STRING" id="69960.SAMN05421720_12613"/>
<name>A0A1G7HWE8_9PROT</name>
<proteinExistence type="predicted"/>
<dbReference type="Proteomes" id="UP000199412">
    <property type="component" value="Unassembled WGS sequence"/>
</dbReference>
<dbReference type="OrthoDB" id="8849052at2"/>
<sequence>MTQTPPSAPRGIRNHNPGNIERGEKWQGRAALADMTPDQRAETRFAVFKAPEWGIRAIARVLITYQDRHGIRTVRGMIGRWAPAAENNTAAYVRAVADRLGVAYDTAVDVHTYPVARALVEAIITHENGEQPYSDAVIDRGLALAGIEPPVLMTAPPPPPPRPAPRKLLDTSTGKTGTAGLVTAGGALLSLAAENAPDVLDAATNPAVRALADAAPWVGSALAGLAVVAIITMMMRKHRMERA</sequence>
<dbReference type="EMBL" id="FNAP01000026">
    <property type="protein sequence ID" value="SDF04762.1"/>
    <property type="molecule type" value="Genomic_DNA"/>
</dbReference>
<dbReference type="AlphaFoldDB" id="A0A1G7HWE8"/>